<dbReference type="PROSITE" id="PS50082">
    <property type="entry name" value="WD_REPEATS_2"/>
    <property type="match status" value="4"/>
</dbReference>
<accession>A0ABV5GMR1</accession>
<dbReference type="SUPFAM" id="SSF51197">
    <property type="entry name" value="Clavaminate synthase-like"/>
    <property type="match status" value="1"/>
</dbReference>
<evidence type="ECO:0000259" key="7">
    <source>
        <dbReference type="SMART" id="SM00702"/>
    </source>
</evidence>
<evidence type="ECO:0000256" key="5">
    <source>
        <dbReference type="ARBA" id="ARBA00023002"/>
    </source>
</evidence>
<name>A0ABV5GMR1_9FLAO</name>
<dbReference type="Pfam" id="PF13640">
    <property type="entry name" value="2OG-FeII_Oxy_3"/>
    <property type="match status" value="1"/>
</dbReference>
<dbReference type="InterPro" id="IPR044862">
    <property type="entry name" value="Pro_4_hyd_alph_FE2OG_OXY"/>
</dbReference>
<dbReference type="SMART" id="SM00320">
    <property type="entry name" value="WD40"/>
    <property type="match status" value="7"/>
</dbReference>
<dbReference type="PRINTS" id="PR00320">
    <property type="entry name" value="GPROTEINBRPT"/>
</dbReference>
<dbReference type="InterPro" id="IPR001680">
    <property type="entry name" value="WD40_rpt"/>
</dbReference>
<comment type="cofactor">
    <cofactor evidence="1">
        <name>L-ascorbate</name>
        <dbReference type="ChEBI" id="CHEBI:38290"/>
    </cofactor>
</comment>
<proteinExistence type="predicted"/>
<evidence type="ECO:0000256" key="1">
    <source>
        <dbReference type="ARBA" id="ARBA00001961"/>
    </source>
</evidence>
<evidence type="ECO:0000256" key="3">
    <source>
        <dbReference type="ARBA" id="ARBA00022737"/>
    </source>
</evidence>
<gene>
    <name evidence="8" type="ORF">ACFFVF_06510</name>
</gene>
<comment type="caution">
    <text evidence="8">The sequence shown here is derived from an EMBL/GenBank/DDBJ whole genome shotgun (WGS) entry which is preliminary data.</text>
</comment>
<keyword evidence="4" id="KW-0223">Dioxygenase</keyword>
<feature type="repeat" description="WD" evidence="6">
    <location>
        <begin position="457"/>
        <end position="490"/>
    </location>
</feature>
<keyword evidence="5" id="KW-0560">Oxidoreductase</keyword>
<dbReference type="PANTHER" id="PTHR44156">
    <property type="entry name" value="SUPERNUMERARY LIMBS, ISOFORM B-RELATED"/>
    <property type="match status" value="1"/>
</dbReference>
<dbReference type="PROSITE" id="PS50294">
    <property type="entry name" value="WD_REPEATS_REGION"/>
    <property type="match status" value="2"/>
</dbReference>
<evidence type="ECO:0000256" key="4">
    <source>
        <dbReference type="ARBA" id="ARBA00022964"/>
    </source>
</evidence>
<dbReference type="Gene3D" id="2.60.120.620">
    <property type="entry name" value="q2cbj1_9rhob like domain"/>
    <property type="match status" value="1"/>
</dbReference>
<dbReference type="InterPro" id="IPR020472">
    <property type="entry name" value="WD40_PAC1"/>
</dbReference>
<evidence type="ECO:0000256" key="6">
    <source>
        <dbReference type="PROSITE-ProRule" id="PRU00221"/>
    </source>
</evidence>
<dbReference type="CDD" id="cd00200">
    <property type="entry name" value="WD40"/>
    <property type="match status" value="1"/>
</dbReference>
<evidence type="ECO:0000313" key="9">
    <source>
        <dbReference type="Proteomes" id="UP001589607"/>
    </source>
</evidence>
<dbReference type="InterPro" id="IPR053299">
    <property type="entry name" value="ASTRA_WD_repeat"/>
</dbReference>
<protein>
    <submittedName>
        <fullName evidence="8">2OG-Fe(II) oxygenase</fullName>
    </submittedName>
</protein>
<keyword evidence="9" id="KW-1185">Reference proteome</keyword>
<feature type="repeat" description="WD" evidence="6">
    <location>
        <begin position="333"/>
        <end position="373"/>
    </location>
</feature>
<evidence type="ECO:0000313" key="8">
    <source>
        <dbReference type="EMBL" id="MFB9096160.1"/>
    </source>
</evidence>
<feature type="repeat" description="WD" evidence="6">
    <location>
        <begin position="418"/>
        <end position="449"/>
    </location>
</feature>
<dbReference type="InterPro" id="IPR006620">
    <property type="entry name" value="Pro_4_hyd_alph"/>
</dbReference>
<evidence type="ECO:0000256" key="2">
    <source>
        <dbReference type="ARBA" id="ARBA00022574"/>
    </source>
</evidence>
<dbReference type="InterPro" id="IPR015943">
    <property type="entry name" value="WD40/YVTN_repeat-like_dom_sf"/>
</dbReference>
<dbReference type="Proteomes" id="UP001589607">
    <property type="component" value="Unassembled WGS sequence"/>
</dbReference>
<feature type="repeat" description="WD" evidence="6">
    <location>
        <begin position="254"/>
        <end position="285"/>
    </location>
</feature>
<dbReference type="InterPro" id="IPR056828">
    <property type="entry name" value="Beta-prop_TEP1_C"/>
</dbReference>
<dbReference type="EMBL" id="JBHMEY010000014">
    <property type="protein sequence ID" value="MFB9096160.1"/>
    <property type="molecule type" value="Genomic_DNA"/>
</dbReference>
<keyword evidence="2 6" id="KW-0853">WD repeat</keyword>
<dbReference type="InterPro" id="IPR019775">
    <property type="entry name" value="WD40_repeat_CS"/>
</dbReference>
<feature type="domain" description="Prolyl 4-hydroxylase alpha subunit" evidence="7">
    <location>
        <begin position="18"/>
        <end position="201"/>
    </location>
</feature>
<dbReference type="RefSeq" id="WP_236458348.1">
    <property type="nucleotide sequence ID" value="NZ_CBCSGE010000009.1"/>
</dbReference>
<sequence length="490" mass="56970">MKKEPSNTIINILPDPNFTCYVITSLFSKDECEQLLNPKIKESFEKAIVNYPTYYRNNERYVIDDNELSEKLFKKVKPYLPKTIEVNTGILSENGKWHLHKLNNRIRFCKYSLNQYFNRHLDGIYHQDEKTQSKLTFMIYLNNATEFEGGKTLFYRSKDSTEIWGSYIPKLGDLIVFDHNVWHEGETLLKGEKFVLRSDILYTRNFFKIEKPPFYGHLGYIWSLLKFDENAVLSGGRDKEIKVWSVDGKLKQVLKGHGNSILSIEKINSDTFITGSRDQSIIVWKNYTILREIKIHNAVVLSLCKLDDTTFVSSGGDNTIKIVTLEGTVLKVFNEHKSWVWKLIRISDEIVISASEDKTIKLWNLQLNQSVITFHENHPVISLEFNKETSCLLSGNLNGDITIRKLNNYFEIEEELIFNAHCGIIRTIKWLNNGQFVTGGEDNKVKIWNREGELISEFQHQNFVQAIELLDNRTLLTGSFDGTIKRWSLK</sequence>
<keyword evidence="3" id="KW-0677">Repeat</keyword>
<reference evidence="8 9" key="1">
    <citation type="submission" date="2024-09" db="EMBL/GenBank/DDBJ databases">
        <authorList>
            <person name="Sun Q."/>
            <person name="Mori K."/>
        </authorList>
    </citation>
    <scope>NUCLEOTIDE SEQUENCE [LARGE SCALE GENOMIC DNA]</scope>
    <source>
        <strain evidence="8 9">CECT 7955</strain>
    </source>
</reference>
<dbReference type="SMART" id="SM00702">
    <property type="entry name" value="P4Hc"/>
    <property type="match status" value="1"/>
</dbReference>
<dbReference type="SUPFAM" id="SSF50978">
    <property type="entry name" value="WD40 repeat-like"/>
    <property type="match status" value="1"/>
</dbReference>
<organism evidence="8 9">
    <name type="scientific">Flavobacterium jumunjinense</name>
    <dbReference type="NCBI Taxonomy" id="998845"/>
    <lineage>
        <taxon>Bacteria</taxon>
        <taxon>Pseudomonadati</taxon>
        <taxon>Bacteroidota</taxon>
        <taxon>Flavobacteriia</taxon>
        <taxon>Flavobacteriales</taxon>
        <taxon>Flavobacteriaceae</taxon>
        <taxon>Flavobacterium</taxon>
    </lineage>
</organism>
<dbReference type="InterPro" id="IPR036322">
    <property type="entry name" value="WD40_repeat_dom_sf"/>
</dbReference>
<dbReference type="PROSITE" id="PS00678">
    <property type="entry name" value="WD_REPEATS_1"/>
    <property type="match status" value="1"/>
</dbReference>
<dbReference type="Pfam" id="PF25048">
    <property type="entry name" value="Beta-prop_TEP1_C"/>
    <property type="match status" value="1"/>
</dbReference>
<dbReference type="Gene3D" id="2.130.10.10">
    <property type="entry name" value="YVTN repeat-like/Quinoprotein amine dehydrogenase"/>
    <property type="match status" value="2"/>
</dbReference>
<dbReference type="Pfam" id="PF00400">
    <property type="entry name" value="WD40"/>
    <property type="match status" value="5"/>
</dbReference>